<accession>A0A0B7GY70</accession>
<reference evidence="2" key="1">
    <citation type="submission" date="2015-01" db="EMBL/GenBank/DDBJ databases">
        <authorList>
            <person name="Xiang T."/>
            <person name="Song Y."/>
            <person name="Huang L."/>
            <person name="Wang B."/>
            <person name="Wu P."/>
        </authorList>
    </citation>
    <scope>NUCLEOTIDE SEQUENCE [LARGE SCALE GENOMIC DNA]</scope>
    <source>
        <strain evidence="2">V1</strain>
    </source>
</reference>
<reference evidence="4" key="2">
    <citation type="submission" date="2015-01" db="EMBL/GenBank/DDBJ databases">
        <authorList>
            <person name="Manzoor Shahid"/>
            <person name="Zubair Saima"/>
        </authorList>
    </citation>
    <scope>NUCLEOTIDE SEQUENCE [LARGE SCALE GENOMIC DNA]</scope>
    <source>
        <strain evidence="4">V1</strain>
    </source>
</reference>
<sequence>MKKILLITSALFCASLLAAEVSISVGPAFTNVYSRAKEKGETNWEAAGETLSEAGKALKEKINAGSSVKMNAPAFAVDIHGNIVYGFVQFAFPTKTWESAFEEENKKRILEKGAFIMDGQIGAGYNFFNTSPFNLYVGGGLGVNVVRTERALNFGKIGKLDFGQVKYTNTNAMMGLGANILAHYYFTKNVGIYAGLADTLYFLTLANSKKISWGKIEIKPDKNEKVKVSDVFTNSFNAKLGLSVKF</sequence>
<dbReference type="Pfam" id="PF10895">
    <property type="entry name" value="DUF2715"/>
    <property type="match status" value="1"/>
</dbReference>
<dbReference type="RefSeq" id="WP_052812514.1">
    <property type="nucleotide sequence ID" value="NZ_CDNC01000012.1"/>
</dbReference>
<evidence type="ECO:0000256" key="1">
    <source>
        <dbReference type="SAM" id="SignalP"/>
    </source>
</evidence>
<organism evidence="2 4">
    <name type="scientific">Treponema phagedenis</name>
    <dbReference type="NCBI Taxonomy" id="162"/>
    <lineage>
        <taxon>Bacteria</taxon>
        <taxon>Pseudomonadati</taxon>
        <taxon>Spirochaetota</taxon>
        <taxon>Spirochaetia</taxon>
        <taxon>Spirochaetales</taxon>
        <taxon>Treponemataceae</taxon>
        <taxon>Treponema</taxon>
    </lineage>
</organism>
<dbReference type="EMBL" id="CDNC01000012">
    <property type="protein sequence ID" value="CEM61576.1"/>
    <property type="molecule type" value="Genomic_DNA"/>
</dbReference>
<evidence type="ECO:0000313" key="3">
    <source>
        <dbReference type="EMBL" id="QEJ98252.1"/>
    </source>
</evidence>
<keyword evidence="1" id="KW-0732">Signal</keyword>
<reference evidence="3 5" key="3">
    <citation type="submission" date="2019-08" db="EMBL/GenBank/DDBJ databases">
        <authorList>
            <person name="Kuhnert P."/>
        </authorList>
    </citation>
    <scope>NUCLEOTIDE SEQUENCE [LARGE SCALE GENOMIC DNA]</scope>
    <source>
        <strain evidence="3 5">B36.5</strain>
    </source>
</reference>
<dbReference type="InterPro" id="IPR011250">
    <property type="entry name" value="OMP/PagP_B-barrel"/>
</dbReference>
<evidence type="ECO:0008006" key="6">
    <source>
        <dbReference type="Google" id="ProtNLM"/>
    </source>
</evidence>
<name>A0A0B7GY70_TREPH</name>
<dbReference type="AlphaFoldDB" id="A0A0B7GY70"/>
<evidence type="ECO:0000313" key="2">
    <source>
        <dbReference type="EMBL" id="CEM61576.1"/>
    </source>
</evidence>
<proteinExistence type="predicted"/>
<feature type="chain" id="PRO_5030004833" description="DUF2715 domain-containing protein" evidence="1">
    <location>
        <begin position="19"/>
        <end position="246"/>
    </location>
</feature>
<gene>
    <name evidence="3" type="ORF">FUT82_09755</name>
    <name evidence="2" type="ORF">TPHV1_20113</name>
</gene>
<evidence type="ECO:0000313" key="5">
    <source>
        <dbReference type="Proteomes" id="UP000323594"/>
    </source>
</evidence>
<dbReference type="OrthoDB" id="361051at2"/>
<keyword evidence="4" id="KW-1185">Reference proteome</keyword>
<dbReference type="EMBL" id="CP042817">
    <property type="protein sequence ID" value="QEJ98252.1"/>
    <property type="molecule type" value="Genomic_DNA"/>
</dbReference>
<dbReference type="Proteomes" id="UP000323594">
    <property type="component" value="Chromosome"/>
</dbReference>
<dbReference type="Proteomes" id="UP000042527">
    <property type="component" value="Unassembled WGS sequence"/>
</dbReference>
<evidence type="ECO:0000313" key="4">
    <source>
        <dbReference type="Proteomes" id="UP000042527"/>
    </source>
</evidence>
<feature type="signal peptide" evidence="1">
    <location>
        <begin position="1"/>
        <end position="18"/>
    </location>
</feature>
<dbReference type="SUPFAM" id="SSF56925">
    <property type="entry name" value="OMPA-like"/>
    <property type="match status" value="1"/>
</dbReference>
<protein>
    <recommendedName>
        <fullName evidence="6">DUF2715 domain-containing protein</fullName>
    </recommendedName>
</protein>
<dbReference type="InterPro" id="IPR024471">
    <property type="entry name" value="DUF2715"/>
</dbReference>